<reference evidence="1 2" key="1">
    <citation type="submission" date="2020-12" db="EMBL/GenBank/DDBJ databases">
        <title>Oil enriched cultivation method for isolating marine PHA-producing bacteria.</title>
        <authorList>
            <person name="Zheng W."/>
            <person name="Yu S."/>
            <person name="Huang Y."/>
        </authorList>
    </citation>
    <scope>NUCLEOTIDE SEQUENCE [LARGE SCALE GENOMIC DNA]</scope>
    <source>
        <strain evidence="1 2">SN0-2</strain>
    </source>
</reference>
<accession>A0ABS3E8F8</accession>
<evidence type="ECO:0000313" key="2">
    <source>
        <dbReference type="Proteomes" id="UP000664293"/>
    </source>
</evidence>
<evidence type="ECO:0008006" key="3">
    <source>
        <dbReference type="Google" id="ProtNLM"/>
    </source>
</evidence>
<protein>
    <recommendedName>
        <fullName evidence="3">Integrase catalytic domain-containing protein</fullName>
    </recommendedName>
</protein>
<evidence type="ECO:0000313" key="1">
    <source>
        <dbReference type="EMBL" id="MBN8431596.1"/>
    </source>
</evidence>
<gene>
    <name evidence="1" type="ORF">JF535_12100</name>
</gene>
<comment type="caution">
    <text evidence="1">The sequence shown here is derived from an EMBL/GenBank/DDBJ whole genome shotgun (WGS) entry which is preliminary data.</text>
</comment>
<dbReference type="Proteomes" id="UP000664293">
    <property type="component" value="Unassembled WGS sequence"/>
</dbReference>
<dbReference type="EMBL" id="JAEKJR010000002">
    <property type="protein sequence ID" value="MBN8431596.1"/>
    <property type="molecule type" value="Genomic_DNA"/>
</dbReference>
<sequence length="60" mass="6865">MSLNTEWVPETGYKSFPAAKQRITSNIIGHYSQIRPHQKNDGMPPNMVEEKYWNAQSSVA</sequence>
<organism evidence="1 2">
    <name type="scientific">Microbulbifer salipaludis</name>
    <dbReference type="NCBI Taxonomy" id="187980"/>
    <lineage>
        <taxon>Bacteria</taxon>
        <taxon>Pseudomonadati</taxon>
        <taxon>Pseudomonadota</taxon>
        <taxon>Gammaproteobacteria</taxon>
        <taxon>Cellvibrionales</taxon>
        <taxon>Microbulbiferaceae</taxon>
        <taxon>Microbulbifer</taxon>
    </lineage>
</organism>
<proteinExistence type="predicted"/>
<keyword evidence="2" id="KW-1185">Reference proteome</keyword>
<name>A0ABS3E8F8_9GAMM</name>